<evidence type="ECO:0000313" key="3">
    <source>
        <dbReference type="EMBL" id="KAB2932197.1"/>
    </source>
</evidence>
<dbReference type="AlphaFoldDB" id="A0A833LY85"/>
<evidence type="ECO:0000313" key="4">
    <source>
        <dbReference type="Proteomes" id="UP000460298"/>
    </source>
</evidence>
<dbReference type="InterPro" id="IPR020904">
    <property type="entry name" value="Sc_DH/Rdtase_CS"/>
</dbReference>
<reference evidence="3 4" key="1">
    <citation type="submission" date="2019-10" db="EMBL/GenBank/DDBJ databases">
        <title>Extracellular Electron Transfer in a Candidatus Methanoperedens spp. Enrichment Culture.</title>
        <authorList>
            <person name="Berger S."/>
            <person name="Rangel Shaw D."/>
            <person name="Berben T."/>
            <person name="In 'T Zandt M."/>
            <person name="Frank J."/>
            <person name="Reimann J."/>
            <person name="Jetten M.S.M."/>
            <person name="Welte C.U."/>
        </authorList>
    </citation>
    <scope>NUCLEOTIDE SEQUENCE [LARGE SCALE GENOMIC DNA]</scope>
    <source>
        <strain evidence="3">SB12</strain>
    </source>
</reference>
<dbReference type="PANTHER" id="PTHR43008">
    <property type="entry name" value="BENZIL REDUCTASE"/>
    <property type="match status" value="1"/>
</dbReference>
<keyword evidence="2" id="KW-0560">Oxidoreductase</keyword>
<name>A0A833LY85_9LEPT</name>
<dbReference type="Proteomes" id="UP000460298">
    <property type="component" value="Unassembled WGS sequence"/>
</dbReference>
<comment type="caution">
    <text evidence="3">The sequence shown here is derived from an EMBL/GenBank/DDBJ whole genome shotgun (WGS) entry which is preliminary data.</text>
</comment>
<evidence type="ECO:0000256" key="1">
    <source>
        <dbReference type="ARBA" id="ARBA00006484"/>
    </source>
</evidence>
<proteinExistence type="inferred from homology"/>
<dbReference type="PRINTS" id="PR00081">
    <property type="entry name" value="GDHRDH"/>
</dbReference>
<dbReference type="PROSITE" id="PS00061">
    <property type="entry name" value="ADH_SHORT"/>
    <property type="match status" value="1"/>
</dbReference>
<dbReference type="SUPFAM" id="SSF51735">
    <property type="entry name" value="NAD(P)-binding Rossmann-fold domains"/>
    <property type="match status" value="1"/>
</dbReference>
<dbReference type="InterPro" id="IPR002347">
    <property type="entry name" value="SDR_fam"/>
</dbReference>
<comment type="similarity">
    <text evidence="1">Belongs to the short-chain dehydrogenases/reductases (SDR) family.</text>
</comment>
<dbReference type="Gene3D" id="3.40.50.720">
    <property type="entry name" value="NAD(P)-binding Rossmann-like Domain"/>
    <property type="match status" value="1"/>
</dbReference>
<organism evidence="3 4">
    <name type="scientific">Leptonema illini</name>
    <dbReference type="NCBI Taxonomy" id="183"/>
    <lineage>
        <taxon>Bacteria</taxon>
        <taxon>Pseudomonadati</taxon>
        <taxon>Spirochaetota</taxon>
        <taxon>Spirochaetia</taxon>
        <taxon>Leptospirales</taxon>
        <taxon>Leptospiraceae</taxon>
        <taxon>Leptonema</taxon>
    </lineage>
</organism>
<dbReference type="EMBL" id="WBUI01000010">
    <property type="protein sequence ID" value="KAB2932197.1"/>
    <property type="molecule type" value="Genomic_DNA"/>
</dbReference>
<gene>
    <name evidence="3" type="ORF">F9K24_11375</name>
</gene>
<dbReference type="PANTHER" id="PTHR43008:SF4">
    <property type="entry name" value="CHAIN DEHYDROGENASE, PUTATIVE (AFU_ORTHOLOGUE AFUA_4G08710)-RELATED"/>
    <property type="match status" value="1"/>
</dbReference>
<dbReference type="Pfam" id="PF00106">
    <property type="entry name" value="adh_short"/>
    <property type="match status" value="1"/>
</dbReference>
<accession>A0A833LY85</accession>
<protein>
    <submittedName>
        <fullName evidence="3">SDR family NAD(P)-dependent oxidoreductase</fullName>
    </submittedName>
</protein>
<dbReference type="GO" id="GO:0050664">
    <property type="term" value="F:oxidoreductase activity, acting on NAD(P)H, oxygen as acceptor"/>
    <property type="evidence" value="ECO:0007669"/>
    <property type="project" value="TreeGrafter"/>
</dbReference>
<evidence type="ECO:0000256" key="2">
    <source>
        <dbReference type="ARBA" id="ARBA00023002"/>
    </source>
</evidence>
<sequence>MSIAWITGTSSGLGEGFVKSLLSTHHITGFSRRPGSIVNDRYGHITLDLADVASIPGIIEQAVSSEPQPVELDLLILNAGMLGPIRDLYGTPLEEIEQTMMVNVWANKIMIDTLLSLEEQGKLRGPSRILAISSGASQNGARGWNAYSISKAALNMMIQLYAAERPNKKWISLAPGLVHTAMQDTLAKEDPQRFPALNRLLAARGTADMPDGATAARRIIDALDRIFASPNGSYVDIRKI</sequence>
<dbReference type="InterPro" id="IPR036291">
    <property type="entry name" value="NAD(P)-bd_dom_sf"/>
</dbReference>